<comment type="caution">
    <text evidence="13">The sequence shown here is derived from an EMBL/GenBank/DDBJ whole genome shotgun (WGS) entry which is preliminary data.</text>
</comment>
<evidence type="ECO:0000256" key="4">
    <source>
        <dbReference type="ARBA" id="ARBA00022679"/>
    </source>
</evidence>
<dbReference type="Gene3D" id="3.30.460.10">
    <property type="entry name" value="Beta Polymerase, domain 2"/>
    <property type="match status" value="1"/>
</dbReference>
<dbReference type="SUPFAM" id="SSF81891">
    <property type="entry name" value="Poly A polymerase C-terminal region-like"/>
    <property type="match status" value="1"/>
</dbReference>
<dbReference type="EMBL" id="DTMZ01000141">
    <property type="protein sequence ID" value="HGD13583.1"/>
    <property type="molecule type" value="Genomic_DNA"/>
</dbReference>
<keyword evidence="6" id="KW-0548">Nucleotidyltransferase</keyword>
<organism evidence="13">
    <name type="scientific">candidate division WOR-3 bacterium</name>
    <dbReference type="NCBI Taxonomy" id="2052148"/>
    <lineage>
        <taxon>Bacteria</taxon>
        <taxon>Bacteria division WOR-3</taxon>
    </lineage>
</organism>
<keyword evidence="3" id="KW-0820">tRNA-binding</keyword>
<evidence type="ECO:0000256" key="10">
    <source>
        <dbReference type="ARBA" id="ARBA00022884"/>
    </source>
</evidence>
<evidence type="ECO:0000256" key="3">
    <source>
        <dbReference type="ARBA" id="ARBA00022555"/>
    </source>
</evidence>
<dbReference type="GO" id="GO:0016779">
    <property type="term" value="F:nucleotidyltransferase activity"/>
    <property type="evidence" value="ECO:0007669"/>
    <property type="project" value="UniProtKB-KW"/>
</dbReference>
<keyword evidence="10 11" id="KW-0694">RNA-binding</keyword>
<reference evidence="13" key="1">
    <citation type="journal article" date="2020" name="mSystems">
        <title>Genome- and Community-Level Interaction Insights into Carbon Utilization and Element Cycling Functions of Hydrothermarchaeota in Hydrothermal Sediment.</title>
        <authorList>
            <person name="Zhou Z."/>
            <person name="Liu Y."/>
            <person name="Xu W."/>
            <person name="Pan J."/>
            <person name="Luo Z.H."/>
            <person name="Li M."/>
        </authorList>
    </citation>
    <scope>NUCLEOTIDE SEQUENCE [LARGE SCALE GENOMIC DNA]</scope>
    <source>
        <strain evidence="13">SpSt-914</strain>
    </source>
</reference>
<dbReference type="GO" id="GO:0046872">
    <property type="term" value="F:metal ion binding"/>
    <property type="evidence" value="ECO:0007669"/>
    <property type="project" value="UniProtKB-KW"/>
</dbReference>
<evidence type="ECO:0000256" key="5">
    <source>
        <dbReference type="ARBA" id="ARBA00022694"/>
    </source>
</evidence>
<dbReference type="GO" id="GO:0000166">
    <property type="term" value="F:nucleotide binding"/>
    <property type="evidence" value="ECO:0007669"/>
    <property type="project" value="UniProtKB-KW"/>
</dbReference>
<dbReference type="InterPro" id="IPR052390">
    <property type="entry name" value="tRNA_nt/polyA_polymerase"/>
</dbReference>
<evidence type="ECO:0000259" key="12">
    <source>
        <dbReference type="Pfam" id="PF01743"/>
    </source>
</evidence>
<dbReference type="PANTHER" id="PTHR47788">
    <property type="entry name" value="POLYA POLYMERASE"/>
    <property type="match status" value="1"/>
</dbReference>
<evidence type="ECO:0000256" key="7">
    <source>
        <dbReference type="ARBA" id="ARBA00022723"/>
    </source>
</evidence>
<feature type="domain" description="Poly A polymerase head" evidence="12">
    <location>
        <begin position="29"/>
        <end position="165"/>
    </location>
</feature>
<dbReference type="SUPFAM" id="SSF81301">
    <property type="entry name" value="Nucleotidyltransferase"/>
    <property type="match status" value="1"/>
</dbReference>
<comment type="similarity">
    <text evidence="2 11">Belongs to the tRNA nucleotidyltransferase/poly(A) polymerase family.</text>
</comment>
<sequence>MKPGQKFLEKIPPVCRQIARVVEEWGGSAYLVGGLVRDLLLKPAQFDITAPDWDIAVDLRATGQGLLSLLKKINAQTNCRYVFYNQFLTGTLLFGDLRVDIAHTRDESYPAPAVLPLVRPAGIEQDLRRRDFTINALALTLTGKGKGEVVDPTGGQQDLQLRLVRIIHPNSFIDDPTRIFRCIRFAIRLGFEIESGTLYLLRAAVKNGYPARLTPERILYELRCICRERAALKMLEAVVKEGVLASCWQQVPGPEFFGFPVKRLLAELQKLVQAKVDSGLLFVYLLSRLPVNTRFPITREEREAQQILRESKVIVSRLRRVRKKSAIYRQLVGIPVPALQVLKILTTGVVRQRLRLYLEKLVSVQPQLQAADLISAGIKPGPELGRMLERLRAARLDGQVKTTAQEWALVQRIRGKNV</sequence>
<dbReference type="GO" id="GO:0000049">
    <property type="term" value="F:tRNA binding"/>
    <property type="evidence" value="ECO:0007669"/>
    <property type="project" value="UniProtKB-KW"/>
</dbReference>
<evidence type="ECO:0000313" key="13">
    <source>
        <dbReference type="EMBL" id="HGD13583.1"/>
    </source>
</evidence>
<evidence type="ECO:0000256" key="8">
    <source>
        <dbReference type="ARBA" id="ARBA00022741"/>
    </source>
</evidence>
<dbReference type="InterPro" id="IPR043519">
    <property type="entry name" value="NT_sf"/>
</dbReference>
<proteinExistence type="inferred from homology"/>
<evidence type="ECO:0000256" key="1">
    <source>
        <dbReference type="ARBA" id="ARBA00001946"/>
    </source>
</evidence>
<keyword evidence="9" id="KW-0460">Magnesium</keyword>
<accession>A0A7V3PUB5</accession>
<evidence type="ECO:0000256" key="9">
    <source>
        <dbReference type="ARBA" id="ARBA00022842"/>
    </source>
</evidence>
<name>A0A7V3PUB5_UNCW3</name>
<dbReference type="Pfam" id="PF01743">
    <property type="entry name" value="PolyA_pol"/>
    <property type="match status" value="1"/>
</dbReference>
<keyword evidence="8" id="KW-0547">Nucleotide-binding</keyword>
<evidence type="ECO:0000256" key="2">
    <source>
        <dbReference type="ARBA" id="ARBA00007265"/>
    </source>
</evidence>
<dbReference type="PANTHER" id="PTHR47788:SF1">
    <property type="entry name" value="A-ADDING TRNA NUCLEOTIDYLTRANSFERASE"/>
    <property type="match status" value="1"/>
</dbReference>
<gene>
    <name evidence="13" type="ORF">ENX16_05860</name>
</gene>
<dbReference type="Gene3D" id="1.10.3090.10">
    <property type="entry name" value="cca-adding enzyme, domain 2"/>
    <property type="match status" value="1"/>
</dbReference>
<keyword evidence="4 11" id="KW-0808">Transferase</keyword>
<protein>
    <submittedName>
        <fullName evidence="13">CCA tRNA nucleotidyltransferase</fullName>
    </submittedName>
</protein>
<dbReference type="InterPro" id="IPR002646">
    <property type="entry name" value="PolA_pol_head_dom"/>
</dbReference>
<dbReference type="CDD" id="cd05398">
    <property type="entry name" value="NT_ClassII-CCAase"/>
    <property type="match status" value="1"/>
</dbReference>
<keyword evidence="7" id="KW-0479">Metal-binding</keyword>
<comment type="cofactor">
    <cofactor evidence="1">
        <name>Mg(2+)</name>
        <dbReference type="ChEBI" id="CHEBI:18420"/>
    </cofactor>
</comment>
<keyword evidence="5" id="KW-0819">tRNA processing</keyword>
<dbReference type="AlphaFoldDB" id="A0A7V3PUB5"/>
<dbReference type="GO" id="GO:0008033">
    <property type="term" value="P:tRNA processing"/>
    <property type="evidence" value="ECO:0007669"/>
    <property type="project" value="UniProtKB-KW"/>
</dbReference>
<evidence type="ECO:0000256" key="11">
    <source>
        <dbReference type="RuleBase" id="RU003953"/>
    </source>
</evidence>
<evidence type="ECO:0000256" key="6">
    <source>
        <dbReference type="ARBA" id="ARBA00022695"/>
    </source>
</evidence>